<protein>
    <submittedName>
        <fullName evidence="1">Uncharacterized protein</fullName>
    </submittedName>
</protein>
<accession>A0A6V7HBB8</accession>
<dbReference type="EMBL" id="CAJDYZ010010013">
    <property type="protein sequence ID" value="CAD1477452.1"/>
    <property type="molecule type" value="Genomic_DNA"/>
</dbReference>
<gene>
    <name evidence="1" type="ORF">MHI_LOCUS726566</name>
</gene>
<feature type="non-terminal residue" evidence="1">
    <location>
        <position position="1"/>
    </location>
</feature>
<name>A0A6V7HBB8_9HYME</name>
<comment type="caution">
    <text evidence="1">The sequence shown here is derived from an EMBL/GenBank/DDBJ whole genome shotgun (WGS) entry which is preliminary data.</text>
</comment>
<dbReference type="Proteomes" id="UP000752696">
    <property type="component" value="Unassembled WGS sequence"/>
</dbReference>
<evidence type="ECO:0000313" key="2">
    <source>
        <dbReference type="Proteomes" id="UP000752696"/>
    </source>
</evidence>
<proteinExistence type="predicted"/>
<reference evidence="1" key="1">
    <citation type="submission" date="2020-07" db="EMBL/GenBank/DDBJ databases">
        <authorList>
            <person name="Nazaruddin N."/>
        </authorList>
    </citation>
    <scope>NUCLEOTIDE SEQUENCE</scope>
</reference>
<keyword evidence="2" id="KW-1185">Reference proteome</keyword>
<evidence type="ECO:0000313" key="1">
    <source>
        <dbReference type="EMBL" id="CAD1477452.1"/>
    </source>
</evidence>
<dbReference type="AlphaFoldDB" id="A0A6V7HBB8"/>
<organism evidence="1 2">
    <name type="scientific">Heterotrigona itama</name>
    <dbReference type="NCBI Taxonomy" id="395501"/>
    <lineage>
        <taxon>Eukaryota</taxon>
        <taxon>Metazoa</taxon>
        <taxon>Ecdysozoa</taxon>
        <taxon>Arthropoda</taxon>
        <taxon>Hexapoda</taxon>
        <taxon>Insecta</taxon>
        <taxon>Pterygota</taxon>
        <taxon>Neoptera</taxon>
        <taxon>Endopterygota</taxon>
        <taxon>Hymenoptera</taxon>
        <taxon>Apocrita</taxon>
        <taxon>Aculeata</taxon>
        <taxon>Apoidea</taxon>
        <taxon>Anthophila</taxon>
        <taxon>Apidae</taxon>
        <taxon>Heterotrigona</taxon>
    </lineage>
</organism>
<sequence length="82" mass="9781">AWRKVTSESCEAAVRRTVHRLRWKRPIALERRIPDYRYTHATPPSMGAYNTPCNDQNALCPSDSRHRTNCTYNRELWARQRH</sequence>